<dbReference type="CDD" id="cd00088">
    <property type="entry name" value="HPT"/>
    <property type="match status" value="1"/>
</dbReference>
<keyword evidence="14 21" id="KW-0472">Membrane</keyword>
<dbReference type="PROSITE" id="PS50110">
    <property type="entry name" value="RESPONSE_REGULATORY"/>
    <property type="match status" value="2"/>
</dbReference>
<dbReference type="InterPro" id="IPR011006">
    <property type="entry name" value="CheY-like_superfamily"/>
</dbReference>
<evidence type="ECO:0000256" key="13">
    <source>
        <dbReference type="ARBA" id="ARBA00023012"/>
    </source>
</evidence>
<evidence type="ECO:0000256" key="17">
    <source>
        <dbReference type="ARBA" id="ARBA00074306"/>
    </source>
</evidence>
<keyword evidence="9" id="KW-0547">Nucleotide-binding</keyword>
<sequence length="1067" mass="118245">MSRQYLNLNHPDWLPTFRPILFAAILIFVSLGVLQGWTFLLLALILLTVCISLPLQLKPTLLIIAVTFFVGISNPAQLLQTLGLCSVIISSLPVNKFLRDIEWRLAAQSILVTLANADKTTTPNALIDQALTLLQKITRAHAAIALRQIDDVTAQIIASCLPAKALPASLTTPALFTDALAQNRCLYYNDYPATPDASHILLAQGAKSVAVLPLVASDSTRGAILLIWQRYTFINPQTRHFVELLLGELRTLLQFTDTTIRLDKLRSRFSAMLETIHQGVVFVDESGEQGWINQAAAVQLGLQPGAVEPPILAQAMAKLRTSADNQSEITAQAAHFFAQPLSWKLPSTGGTPAREFPQAEIRNWHWIFQGETPKVLSISSTATRVQNVAGRLWILDDITEQYLNQKMLVRRTQELSQANQELEKAKTDAEAATRVKSQFLANMSHEIRTPMNAIVGMTNLLLNTPLSQQQKEFLETIRTSSNVLLILLNDVLELSKIESGKLELEQYAFNLRTCVEEAVDILAFKAAEKNIELAYIIHPDTPNNIVGDVTRLRQILVNLLSNSVKFTHQGEVIVSVTARELECADKLAGRYEIQFAVKDTGIGIPRETIEHLFQAFSQGDASITREYGGTGLGLAIAKQLCEMMQGRIWVETQVNQGSTFYFTIATTIDTSVFPPESCALHFTRKRMLVVVDHPTIQQSLVWQAQSWGIIPYSLDSVAALAQIQQGTLFDVAIIDSHIHQTDALIAACQNSQLPTILLTTISHQNALLQISQRFISYLTKPIKTSHLYSILSQIWNQSLASDTNKIDTTFAANLPLRILLAEDNLVNQKIALHILQSLGYHADVATNGLEVLDTLRRQNYDVVLMDVQMPKMDGLTATRQIVKEFGTEIRPRIIAMTANAMQEDKAECLAAGMNDYISKPIQVEELTQALQKAPKPQISYTLTFPTQHSTAINFQKLKSLKKMIGENAENIVAELIKCYIDDSVKLVEKMASAIESDDAIALRKAAHTLKSSSATLGAMTLAQYSKELETMSTEGNASEMLCKVEQIKLEFSRVKAVLQTELQRGQG</sequence>
<dbReference type="PANTHER" id="PTHR45339:SF1">
    <property type="entry name" value="HYBRID SIGNAL TRANSDUCTION HISTIDINE KINASE J"/>
    <property type="match status" value="1"/>
</dbReference>
<dbReference type="Pfam" id="PF00072">
    <property type="entry name" value="Response_reg"/>
    <property type="match status" value="1"/>
</dbReference>
<comment type="caution">
    <text evidence="25">The sequence shown here is derived from an EMBL/GenBank/DDBJ whole genome shotgun (WGS) entry which is preliminary data.</text>
</comment>
<comment type="similarity">
    <text evidence="3">In the N-terminal section; belongs to the phytochrome family.</text>
</comment>
<evidence type="ECO:0000256" key="1">
    <source>
        <dbReference type="ARBA" id="ARBA00000085"/>
    </source>
</evidence>
<evidence type="ECO:0000259" key="23">
    <source>
        <dbReference type="PROSITE" id="PS50110"/>
    </source>
</evidence>
<feature type="domain" description="Histidine kinase" evidence="22">
    <location>
        <begin position="442"/>
        <end position="668"/>
    </location>
</feature>
<protein>
    <recommendedName>
        <fullName evidence="17">Circadian input-output histidine kinase CikA</fullName>
        <ecNumber evidence="4">2.7.13.3</ecNumber>
    </recommendedName>
    <alternativeName>
        <fullName evidence="16">Sensory/regulatory protein RpfC</fullName>
    </alternativeName>
</protein>
<dbReference type="Gene3D" id="1.10.287.130">
    <property type="match status" value="1"/>
</dbReference>
<feature type="transmembrane region" description="Helical" evidence="21">
    <location>
        <begin position="20"/>
        <end position="49"/>
    </location>
</feature>
<feature type="domain" description="Response regulatory" evidence="23">
    <location>
        <begin position="817"/>
        <end position="934"/>
    </location>
</feature>
<dbReference type="Gene3D" id="3.30.565.10">
    <property type="entry name" value="Histidine kinase-like ATPase, C-terminal domain"/>
    <property type="match status" value="1"/>
</dbReference>
<dbReference type="CDD" id="cd17546">
    <property type="entry name" value="REC_hyHK_CKI1_RcsC-like"/>
    <property type="match status" value="1"/>
</dbReference>
<keyword evidence="5" id="KW-1003">Cell membrane</keyword>
<dbReference type="OrthoDB" id="5389090at2"/>
<feature type="modified residue" description="4-aspartylphosphate" evidence="19">
    <location>
        <position position="735"/>
    </location>
</feature>
<dbReference type="Proteomes" id="UP000185984">
    <property type="component" value="Unassembled WGS sequence"/>
</dbReference>
<evidence type="ECO:0000256" key="18">
    <source>
        <dbReference type="PROSITE-ProRule" id="PRU00110"/>
    </source>
</evidence>
<keyword evidence="7" id="KW-0808">Transferase</keyword>
<evidence type="ECO:0000313" key="26">
    <source>
        <dbReference type="Proteomes" id="UP000185984"/>
    </source>
</evidence>
<dbReference type="GO" id="GO:0000155">
    <property type="term" value="F:phosphorelay sensor kinase activity"/>
    <property type="evidence" value="ECO:0007669"/>
    <property type="project" value="InterPro"/>
</dbReference>
<evidence type="ECO:0000256" key="20">
    <source>
        <dbReference type="SAM" id="Coils"/>
    </source>
</evidence>
<dbReference type="SUPFAM" id="SSF52172">
    <property type="entry name" value="CheY-like"/>
    <property type="match status" value="2"/>
</dbReference>
<dbReference type="GO" id="GO:0005886">
    <property type="term" value="C:plasma membrane"/>
    <property type="evidence" value="ECO:0007669"/>
    <property type="project" value="UniProtKB-SubCell"/>
</dbReference>
<comment type="subunit">
    <text evidence="15">At low DSF concentrations, interacts with RpfF.</text>
</comment>
<evidence type="ECO:0000256" key="7">
    <source>
        <dbReference type="ARBA" id="ARBA00022679"/>
    </source>
</evidence>
<dbReference type="InterPro" id="IPR004358">
    <property type="entry name" value="Sig_transdc_His_kin-like_C"/>
</dbReference>
<gene>
    <name evidence="25" type="ORF">NIES1031_05950</name>
</gene>
<comment type="catalytic activity">
    <reaction evidence="1">
        <text>ATP + protein L-histidine = ADP + protein N-phospho-L-histidine.</text>
        <dbReference type="EC" id="2.7.13.3"/>
    </reaction>
</comment>
<evidence type="ECO:0000256" key="21">
    <source>
        <dbReference type="SAM" id="Phobius"/>
    </source>
</evidence>
<dbReference type="PANTHER" id="PTHR45339">
    <property type="entry name" value="HYBRID SIGNAL TRANSDUCTION HISTIDINE KINASE J"/>
    <property type="match status" value="1"/>
</dbReference>
<keyword evidence="26" id="KW-1185">Reference proteome</keyword>
<feature type="modified residue" description="4-aspartylphosphate" evidence="19">
    <location>
        <position position="866"/>
    </location>
</feature>
<dbReference type="SMART" id="SM00388">
    <property type="entry name" value="HisKA"/>
    <property type="match status" value="1"/>
</dbReference>
<name>A0A1U7HWZ1_9CHRO</name>
<dbReference type="Pfam" id="PF01627">
    <property type="entry name" value="Hpt"/>
    <property type="match status" value="1"/>
</dbReference>
<dbReference type="PROSITE" id="PS50109">
    <property type="entry name" value="HIS_KIN"/>
    <property type="match status" value="1"/>
</dbReference>
<evidence type="ECO:0000256" key="3">
    <source>
        <dbReference type="ARBA" id="ARBA00006402"/>
    </source>
</evidence>
<dbReference type="STRING" id="247279.NIES1031_05950"/>
<dbReference type="Pfam" id="PF00512">
    <property type="entry name" value="HisKA"/>
    <property type="match status" value="1"/>
</dbReference>
<evidence type="ECO:0000259" key="22">
    <source>
        <dbReference type="PROSITE" id="PS50109"/>
    </source>
</evidence>
<evidence type="ECO:0000256" key="15">
    <source>
        <dbReference type="ARBA" id="ARBA00064003"/>
    </source>
</evidence>
<dbReference type="SMART" id="SM00073">
    <property type="entry name" value="HPT"/>
    <property type="match status" value="1"/>
</dbReference>
<evidence type="ECO:0000256" key="10">
    <source>
        <dbReference type="ARBA" id="ARBA00022777"/>
    </source>
</evidence>
<organism evidence="25 26">
    <name type="scientific">Chroogloeocystis siderophila 5.2 s.c.1</name>
    <dbReference type="NCBI Taxonomy" id="247279"/>
    <lineage>
        <taxon>Bacteria</taxon>
        <taxon>Bacillati</taxon>
        <taxon>Cyanobacteriota</taxon>
        <taxon>Cyanophyceae</taxon>
        <taxon>Oscillatoriophycideae</taxon>
        <taxon>Chroococcales</taxon>
        <taxon>Chroococcaceae</taxon>
        <taxon>Chroogloeocystis</taxon>
    </lineage>
</organism>
<evidence type="ECO:0000313" key="25">
    <source>
        <dbReference type="EMBL" id="OKH28113.1"/>
    </source>
</evidence>
<dbReference type="SUPFAM" id="SSF47226">
    <property type="entry name" value="Histidine-containing phosphotransfer domain, HPT domain"/>
    <property type="match status" value="1"/>
</dbReference>
<dbReference type="Gene3D" id="3.30.450.20">
    <property type="entry name" value="PAS domain"/>
    <property type="match status" value="1"/>
</dbReference>
<dbReference type="EMBL" id="MRCC01000004">
    <property type="protein sequence ID" value="OKH28113.1"/>
    <property type="molecule type" value="Genomic_DNA"/>
</dbReference>
<keyword evidence="8 21" id="KW-0812">Transmembrane</keyword>
<dbReference type="InterPro" id="IPR003661">
    <property type="entry name" value="HisK_dim/P_dom"/>
</dbReference>
<evidence type="ECO:0000259" key="24">
    <source>
        <dbReference type="PROSITE" id="PS50894"/>
    </source>
</evidence>
<feature type="modified residue" description="Phosphohistidine" evidence="18">
    <location>
        <position position="1007"/>
    </location>
</feature>
<dbReference type="Pfam" id="PF02518">
    <property type="entry name" value="HATPase_c"/>
    <property type="match status" value="1"/>
</dbReference>
<evidence type="ECO:0000256" key="2">
    <source>
        <dbReference type="ARBA" id="ARBA00004651"/>
    </source>
</evidence>
<dbReference type="PROSITE" id="PS50894">
    <property type="entry name" value="HPT"/>
    <property type="match status" value="1"/>
</dbReference>
<evidence type="ECO:0000256" key="12">
    <source>
        <dbReference type="ARBA" id="ARBA00022989"/>
    </source>
</evidence>
<dbReference type="FunFam" id="1.10.287.130:FF:000002">
    <property type="entry name" value="Two-component osmosensing histidine kinase"/>
    <property type="match status" value="1"/>
</dbReference>
<evidence type="ECO:0000256" key="16">
    <source>
        <dbReference type="ARBA" id="ARBA00068150"/>
    </source>
</evidence>
<feature type="domain" description="Response regulatory" evidence="23">
    <location>
        <begin position="686"/>
        <end position="795"/>
    </location>
</feature>
<evidence type="ECO:0000256" key="14">
    <source>
        <dbReference type="ARBA" id="ARBA00023136"/>
    </source>
</evidence>
<keyword evidence="20" id="KW-0175">Coiled coil</keyword>
<evidence type="ECO:0000256" key="6">
    <source>
        <dbReference type="ARBA" id="ARBA00022553"/>
    </source>
</evidence>
<keyword evidence="10" id="KW-0418">Kinase</keyword>
<dbReference type="CDD" id="cd16922">
    <property type="entry name" value="HATPase_EvgS-ArcB-TorS-like"/>
    <property type="match status" value="1"/>
</dbReference>
<dbReference type="Gene3D" id="1.20.120.160">
    <property type="entry name" value="HPT domain"/>
    <property type="match status" value="1"/>
</dbReference>
<dbReference type="SMART" id="SM00448">
    <property type="entry name" value="REC"/>
    <property type="match status" value="2"/>
</dbReference>
<dbReference type="CDD" id="cd00082">
    <property type="entry name" value="HisKA"/>
    <property type="match status" value="1"/>
</dbReference>
<dbReference type="Gene3D" id="3.40.50.2300">
    <property type="match status" value="2"/>
</dbReference>
<dbReference type="InterPro" id="IPR001789">
    <property type="entry name" value="Sig_transdc_resp-reg_receiver"/>
</dbReference>
<evidence type="ECO:0000256" key="4">
    <source>
        <dbReference type="ARBA" id="ARBA00012438"/>
    </source>
</evidence>
<dbReference type="InterPro" id="IPR005467">
    <property type="entry name" value="His_kinase_dom"/>
</dbReference>
<keyword evidence="13" id="KW-0902">Two-component regulatory system</keyword>
<dbReference type="InterPro" id="IPR036890">
    <property type="entry name" value="HATPase_C_sf"/>
</dbReference>
<dbReference type="AlphaFoldDB" id="A0A1U7HWZ1"/>
<evidence type="ECO:0000256" key="9">
    <source>
        <dbReference type="ARBA" id="ARBA00022741"/>
    </source>
</evidence>
<dbReference type="GO" id="GO:0005524">
    <property type="term" value="F:ATP binding"/>
    <property type="evidence" value="ECO:0007669"/>
    <property type="project" value="UniProtKB-KW"/>
</dbReference>
<keyword evidence="6 19" id="KW-0597">Phosphoprotein</keyword>
<dbReference type="InterPro" id="IPR003018">
    <property type="entry name" value="GAF"/>
</dbReference>
<reference evidence="25 26" key="1">
    <citation type="submission" date="2016-11" db="EMBL/GenBank/DDBJ databases">
        <title>Draft Genome Sequences of Nine Cyanobacterial Strains from Diverse Habitats.</title>
        <authorList>
            <person name="Zhu T."/>
            <person name="Hou S."/>
            <person name="Lu X."/>
            <person name="Hess W.R."/>
        </authorList>
    </citation>
    <scope>NUCLEOTIDE SEQUENCE [LARGE SCALE GENOMIC DNA]</scope>
    <source>
        <strain evidence="25 26">5.2 s.c.1</strain>
    </source>
</reference>
<proteinExistence type="inferred from homology"/>
<dbReference type="RefSeq" id="WP_073548567.1">
    <property type="nucleotide sequence ID" value="NZ_CAWMVK010000034.1"/>
</dbReference>
<keyword evidence="11" id="KW-0067">ATP-binding</keyword>
<dbReference type="SMART" id="SM00387">
    <property type="entry name" value="HATPase_c"/>
    <property type="match status" value="1"/>
</dbReference>
<dbReference type="InterPro" id="IPR008207">
    <property type="entry name" value="Sig_transdc_His_kin_Hpt_dom"/>
</dbReference>
<dbReference type="InterPro" id="IPR036641">
    <property type="entry name" value="HPT_dom_sf"/>
</dbReference>
<evidence type="ECO:0000256" key="11">
    <source>
        <dbReference type="ARBA" id="ARBA00022840"/>
    </source>
</evidence>
<evidence type="ECO:0000256" key="5">
    <source>
        <dbReference type="ARBA" id="ARBA00022475"/>
    </source>
</evidence>
<feature type="coiled-coil region" evidence="20">
    <location>
        <begin position="408"/>
        <end position="435"/>
    </location>
</feature>
<keyword evidence="12 21" id="KW-1133">Transmembrane helix</keyword>
<dbReference type="Pfam" id="PF13185">
    <property type="entry name" value="GAF_2"/>
    <property type="match status" value="1"/>
</dbReference>
<dbReference type="InterPro" id="IPR003594">
    <property type="entry name" value="HATPase_dom"/>
</dbReference>
<comment type="subcellular location">
    <subcellularLocation>
        <location evidence="2">Cell membrane</location>
        <topology evidence="2">Multi-pass membrane protein</topology>
    </subcellularLocation>
</comment>
<dbReference type="SUPFAM" id="SSF47384">
    <property type="entry name" value="Homodimeric domain of signal transducing histidine kinase"/>
    <property type="match status" value="1"/>
</dbReference>
<evidence type="ECO:0000256" key="8">
    <source>
        <dbReference type="ARBA" id="ARBA00022692"/>
    </source>
</evidence>
<dbReference type="FunFam" id="3.30.565.10:FF:000010">
    <property type="entry name" value="Sensor histidine kinase RcsC"/>
    <property type="match status" value="1"/>
</dbReference>
<accession>A0A1U7HWZ1</accession>
<dbReference type="SUPFAM" id="SSF55781">
    <property type="entry name" value="GAF domain-like"/>
    <property type="match status" value="1"/>
</dbReference>
<dbReference type="PRINTS" id="PR00344">
    <property type="entry name" value="BCTRLSENSOR"/>
</dbReference>
<dbReference type="EC" id="2.7.13.3" evidence="4"/>
<feature type="domain" description="HPt" evidence="24">
    <location>
        <begin position="968"/>
        <end position="1061"/>
    </location>
</feature>
<evidence type="ECO:0000256" key="19">
    <source>
        <dbReference type="PROSITE-ProRule" id="PRU00169"/>
    </source>
</evidence>
<dbReference type="SUPFAM" id="SSF55874">
    <property type="entry name" value="ATPase domain of HSP90 chaperone/DNA topoisomerase II/histidine kinase"/>
    <property type="match status" value="1"/>
</dbReference>
<dbReference type="InterPro" id="IPR036097">
    <property type="entry name" value="HisK_dim/P_sf"/>
</dbReference>